<dbReference type="EMBL" id="CP051141">
    <property type="protein sequence ID" value="QIW98493.1"/>
    <property type="molecule type" value="Genomic_DNA"/>
</dbReference>
<dbReference type="PIRSF" id="PIRSF001473">
    <property type="entry name" value="FK506-bp_FPR3"/>
    <property type="match status" value="1"/>
</dbReference>
<evidence type="ECO:0000256" key="2">
    <source>
        <dbReference type="ARBA" id="ARBA00002221"/>
    </source>
</evidence>
<feature type="region of interest" description="Disordered" evidence="9">
    <location>
        <begin position="62"/>
        <end position="167"/>
    </location>
</feature>
<name>A0A6H0XUT6_9PEZI</name>
<dbReference type="Gene3D" id="2.60.120.340">
    <property type="entry name" value="Nucleoplasmin core domain"/>
    <property type="match status" value="1"/>
</dbReference>
<evidence type="ECO:0000256" key="6">
    <source>
        <dbReference type="ARBA" id="ARBA00023235"/>
    </source>
</evidence>
<evidence type="ECO:0000256" key="4">
    <source>
        <dbReference type="ARBA" id="ARBA00011865"/>
    </source>
</evidence>
<keyword evidence="6 7" id="KW-0413">Isomerase</keyword>
<sequence>MAYLPMAVYGLEVPPGDMAVSARPDIPAAFRITMAAIDPSAEAEGEEGAPVRATLKIIRLPLTEDDFDVEDEEDFDPDEMDAILAGAEEDSEDEDDDDEDDDLETNGGPSDPSKTKKARKAAAEAAIQKLLEAEGMDVDEDDDEDVNGVDDDEDDEDSDDDDGAEIEEFVICTLDPQKQYQQTLDIAIGEDERVWFKVSGTHSIFLTGNYIEPAGNSYDEDDEEDSDDDELDYDLEPDSDELDDDEELDALDELADPISRVTEIEDDEEEAPELVKPKKERTSQEAGKEAKKNDGTAAAVNGKAETPASAKSDKKVAFAKEIEQGPTPSKPAEANGASIKTIAGVKIDVRKVGTGPAAKKGDRVSMRYIGKLENGKVFDSNKKGKPFSFKLGVGEVIKGWDIGVAGQCAGGELRLTIPAAQAYGSKSLPDIPANSTLIFDLKVLEISRK</sequence>
<keyword evidence="12" id="KW-1185">Reference proteome</keyword>
<evidence type="ECO:0000313" key="11">
    <source>
        <dbReference type="EMBL" id="QIW98493.1"/>
    </source>
</evidence>
<dbReference type="Proteomes" id="UP000503462">
    <property type="component" value="Chromosome 3"/>
</dbReference>
<proteinExistence type="inferred from homology"/>
<evidence type="ECO:0000256" key="7">
    <source>
        <dbReference type="PIRNR" id="PIRNR001473"/>
    </source>
</evidence>
<organism evidence="11 12">
    <name type="scientific">Peltaster fructicola</name>
    <dbReference type="NCBI Taxonomy" id="286661"/>
    <lineage>
        <taxon>Eukaryota</taxon>
        <taxon>Fungi</taxon>
        <taxon>Dikarya</taxon>
        <taxon>Ascomycota</taxon>
        <taxon>Pezizomycotina</taxon>
        <taxon>Dothideomycetes</taxon>
        <taxon>Dothideomycetes incertae sedis</taxon>
        <taxon>Peltaster</taxon>
    </lineage>
</organism>
<comment type="subunit">
    <text evidence="4">Binds to histones H3 and H4.</text>
</comment>
<feature type="compositionally biased region" description="Acidic residues" evidence="9">
    <location>
        <begin position="134"/>
        <end position="167"/>
    </location>
</feature>
<evidence type="ECO:0000256" key="3">
    <source>
        <dbReference type="ARBA" id="ARBA00007838"/>
    </source>
</evidence>
<dbReference type="SUPFAM" id="SSF54534">
    <property type="entry name" value="FKBP-like"/>
    <property type="match status" value="1"/>
</dbReference>
<keyword evidence="5 7" id="KW-0697">Rotamase</keyword>
<dbReference type="GO" id="GO:0005730">
    <property type="term" value="C:nucleolus"/>
    <property type="evidence" value="ECO:0007669"/>
    <property type="project" value="TreeGrafter"/>
</dbReference>
<feature type="domain" description="PPIase FKBP-type" evidence="10">
    <location>
        <begin position="361"/>
        <end position="447"/>
    </location>
</feature>
<dbReference type="InterPro" id="IPR023566">
    <property type="entry name" value="PPIase_Fpr3/Fpr4-like"/>
</dbReference>
<dbReference type="OrthoDB" id="77911at2759"/>
<dbReference type="PANTHER" id="PTHR43811:SF19">
    <property type="entry name" value="39 KDA FK506-BINDING NUCLEAR PROTEIN"/>
    <property type="match status" value="1"/>
</dbReference>
<evidence type="ECO:0000256" key="1">
    <source>
        <dbReference type="ARBA" id="ARBA00000971"/>
    </source>
</evidence>
<accession>A0A6H0XUT6</accession>
<feature type="compositionally biased region" description="Acidic residues" evidence="9">
    <location>
        <begin position="63"/>
        <end position="104"/>
    </location>
</feature>
<comment type="catalytic activity">
    <reaction evidence="1 7 8">
        <text>[protein]-peptidylproline (omega=180) = [protein]-peptidylproline (omega=0)</text>
        <dbReference type="Rhea" id="RHEA:16237"/>
        <dbReference type="Rhea" id="RHEA-COMP:10747"/>
        <dbReference type="Rhea" id="RHEA-COMP:10748"/>
        <dbReference type="ChEBI" id="CHEBI:83833"/>
        <dbReference type="ChEBI" id="CHEBI:83834"/>
        <dbReference type="EC" id="5.2.1.8"/>
    </reaction>
</comment>
<evidence type="ECO:0000313" key="12">
    <source>
        <dbReference type="Proteomes" id="UP000503462"/>
    </source>
</evidence>
<feature type="compositionally biased region" description="Acidic residues" evidence="9">
    <location>
        <begin position="218"/>
        <end position="255"/>
    </location>
</feature>
<evidence type="ECO:0000256" key="8">
    <source>
        <dbReference type="PROSITE-ProRule" id="PRU00277"/>
    </source>
</evidence>
<evidence type="ECO:0000256" key="9">
    <source>
        <dbReference type="SAM" id="MobiDB-lite"/>
    </source>
</evidence>
<dbReference type="GO" id="GO:0003755">
    <property type="term" value="F:peptidyl-prolyl cis-trans isomerase activity"/>
    <property type="evidence" value="ECO:0007669"/>
    <property type="project" value="UniProtKB-KW"/>
</dbReference>
<dbReference type="Pfam" id="PF00254">
    <property type="entry name" value="FKBP_C"/>
    <property type="match status" value="1"/>
</dbReference>
<dbReference type="PANTHER" id="PTHR43811">
    <property type="entry name" value="FKBP-TYPE PEPTIDYL-PROLYL CIS-TRANS ISOMERASE FKPA"/>
    <property type="match status" value="1"/>
</dbReference>
<dbReference type="FunFam" id="3.10.50.40:FF:000006">
    <property type="entry name" value="Peptidyl-prolyl cis-trans isomerase"/>
    <property type="match status" value="1"/>
</dbReference>
<dbReference type="Gene3D" id="3.10.50.40">
    <property type="match status" value="1"/>
</dbReference>
<dbReference type="PROSITE" id="PS50059">
    <property type="entry name" value="FKBP_PPIASE"/>
    <property type="match status" value="1"/>
</dbReference>
<dbReference type="AlphaFoldDB" id="A0A6H0XUT6"/>
<feature type="compositionally biased region" description="Basic and acidic residues" evidence="9">
    <location>
        <begin position="273"/>
        <end position="294"/>
    </location>
</feature>
<dbReference type="InterPro" id="IPR041232">
    <property type="entry name" value="NPL"/>
</dbReference>
<dbReference type="InterPro" id="IPR046357">
    <property type="entry name" value="PPIase_dom_sf"/>
</dbReference>
<dbReference type="GO" id="GO:0000785">
    <property type="term" value="C:chromatin"/>
    <property type="evidence" value="ECO:0007669"/>
    <property type="project" value="TreeGrafter"/>
</dbReference>
<evidence type="ECO:0000256" key="5">
    <source>
        <dbReference type="ARBA" id="ARBA00023110"/>
    </source>
</evidence>
<comment type="similarity">
    <text evidence="3">Belongs to the FKBP-type PPIase family. FKBP3/4 subfamily.</text>
</comment>
<feature type="region of interest" description="Disordered" evidence="9">
    <location>
        <begin position="206"/>
        <end position="314"/>
    </location>
</feature>
<evidence type="ECO:0000259" key="10">
    <source>
        <dbReference type="PROSITE" id="PS50059"/>
    </source>
</evidence>
<dbReference type="EC" id="5.2.1.8" evidence="7"/>
<dbReference type="Pfam" id="PF17800">
    <property type="entry name" value="NPL"/>
    <property type="match status" value="1"/>
</dbReference>
<gene>
    <name evidence="11" type="ORF">AMS68_004011</name>
</gene>
<protein>
    <recommendedName>
        <fullName evidence="7">FK506-binding protein</fullName>
        <ecNumber evidence="7">5.2.1.8</ecNumber>
    </recommendedName>
</protein>
<reference evidence="11 12" key="1">
    <citation type="journal article" date="2016" name="Sci. Rep.">
        <title>Peltaster fructicola genome reveals evolution from an invasive phytopathogen to an ectophytic parasite.</title>
        <authorList>
            <person name="Xu C."/>
            <person name="Chen H."/>
            <person name="Gleason M.L."/>
            <person name="Xu J.R."/>
            <person name="Liu H."/>
            <person name="Zhang R."/>
            <person name="Sun G."/>
        </authorList>
    </citation>
    <scope>NUCLEOTIDE SEQUENCE [LARGE SCALE GENOMIC DNA]</scope>
    <source>
        <strain evidence="11 12">LNHT1506</strain>
    </source>
</reference>
<dbReference type="InterPro" id="IPR001179">
    <property type="entry name" value="PPIase_FKBP_dom"/>
</dbReference>
<comment type="function">
    <text evidence="2">PPIase that acts as a histone chaperone. Histone proline isomerase that increases the rate of cis-trans isomerization at prolines on the histone H3 N-terminal tail. Proline isomerization influences H3 methylation thereby regulating gene expression.</text>
</comment>